<feature type="compositionally biased region" description="Basic and acidic residues" evidence="1">
    <location>
        <begin position="178"/>
        <end position="187"/>
    </location>
</feature>
<feature type="compositionally biased region" description="Basic and acidic residues" evidence="1">
    <location>
        <begin position="36"/>
        <end position="50"/>
    </location>
</feature>
<feature type="compositionally biased region" description="Basic and acidic residues" evidence="1">
    <location>
        <begin position="106"/>
        <end position="117"/>
    </location>
</feature>
<feature type="compositionally biased region" description="Basic and acidic residues" evidence="1">
    <location>
        <begin position="18"/>
        <end position="27"/>
    </location>
</feature>
<protein>
    <submittedName>
        <fullName evidence="2">Uncharacterized protein</fullName>
    </submittedName>
</protein>
<name>A0A6A5YDS3_9PEZI</name>
<feature type="compositionally biased region" description="Low complexity" evidence="1">
    <location>
        <begin position="283"/>
        <end position="295"/>
    </location>
</feature>
<accession>A0A6A5YDS3</accession>
<sequence length="361" mass="40587">MSFPSQNPGFGQSGEGYRAGDERDGGRQHRLPRNPTRREEVRRQKELARQEEEENQDWFEEALLQRYRTNCDPEERGRVERAVAVAFYRRAHGLPEDETSAGELEELNREREERRATGIEFAEDQPMIGEGPESSPPVQPEQTRPRPLEAKSMLETLGVTASNQNRPRRIAPLRRARHAADEIEHQQRVSCAVQTPGPLSTTISTREPTGIHPTIPTPSTQTSPHQGTFSSPAAPTDKAAREARRRARRAEAEEMENHAQGWRAFLSRRRRVSSPRGRKRKAPPSSSSSSSSASPEPQGNPVPGISGLSLDYQKEAESSSELEDADDEDDEDDAMHAERTTHEPLVPIILDGQKQENKQEY</sequence>
<feature type="compositionally biased region" description="Basic residues" evidence="1">
    <location>
        <begin position="166"/>
        <end position="177"/>
    </location>
</feature>
<keyword evidence="3" id="KW-1185">Reference proteome</keyword>
<dbReference type="Proteomes" id="UP000799776">
    <property type="component" value="Unassembled WGS sequence"/>
</dbReference>
<feature type="compositionally biased region" description="Polar residues" evidence="1">
    <location>
        <begin position="1"/>
        <end position="10"/>
    </location>
</feature>
<proteinExistence type="predicted"/>
<gene>
    <name evidence="2" type="ORF">K490DRAFT_63806</name>
</gene>
<feature type="region of interest" description="Disordered" evidence="1">
    <location>
        <begin position="1"/>
        <end position="59"/>
    </location>
</feature>
<organism evidence="2 3">
    <name type="scientific">Saccharata proteae CBS 121410</name>
    <dbReference type="NCBI Taxonomy" id="1314787"/>
    <lineage>
        <taxon>Eukaryota</taxon>
        <taxon>Fungi</taxon>
        <taxon>Dikarya</taxon>
        <taxon>Ascomycota</taxon>
        <taxon>Pezizomycotina</taxon>
        <taxon>Dothideomycetes</taxon>
        <taxon>Dothideomycetes incertae sedis</taxon>
        <taxon>Botryosphaeriales</taxon>
        <taxon>Saccharataceae</taxon>
        <taxon>Saccharata</taxon>
    </lineage>
</organism>
<evidence type="ECO:0000313" key="3">
    <source>
        <dbReference type="Proteomes" id="UP000799776"/>
    </source>
</evidence>
<feature type="region of interest" description="Disordered" evidence="1">
    <location>
        <begin position="91"/>
        <end position="361"/>
    </location>
</feature>
<feature type="compositionally biased region" description="Acidic residues" evidence="1">
    <location>
        <begin position="318"/>
        <end position="333"/>
    </location>
</feature>
<evidence type="ECO:0000313" key="2">
    <source>
        <dbReference type="EMBL" id="KAF2089673.1"/>
    </source>
</evidence>
<feature type="compositionally biased region" description="Low complexity" evidence="1">
    <location>
        <begin position="211"/>
        <end position="226"/>
    </location>
</feature>
<dbReference type="AlphaFoldDB" id="A0A6A5YDS3"/>
<reference evidence="2" key="1">
    <citation type="journal article" date="2020" name="Stud. Mycol.">
        <title>101 Dothideomycetes genomes: a test case for predicting lifestyles and emergence of pathogens.</title>
        <authorList>
            <person name="Haridas S."/>
            <person name="Albert R."/>
            <person name="Binder M."/>
            <person name="Bloem J."/>
            <person name="Labutti K."/>
            <person name="Salamov A."/>
            <person name="Andreopoulos B."/>
            <person name="Baker S."/>
            <person name="Barry K."/>
            <person name="Bills G."/>
            <person name="Bluhm B."/>
            <person name="Cannon C."/>
            <person name="Castanera R."/>
            <person name="Culley D."/>
            <person name="Daum C."/>
            <person name="Ezra D."/>
            <person name="Gonzalez J."/>
            <person name="Henrissat B."/>
            <person name="Kuo A."/>
            <person name="Liang C."/>
            <person name="Lipzen A."/>
            <person name="Lutzoni F."/>
            <person name="Magnuson J."/>
            <person name="Mondo S."/>
            <person name="Nolan M."/>
            <person name="Ohm R."/>
            <person name="Pangilinan J."/>
            <person name="Park H.-J."/>
            <person name="Ramirez L."/>
            <person name="Alfaro M."/>
            <person name="Sun H."/>
            <person name="Tritt A."/>
            <person name="Yoshinaga Y."/>
            <person name="Zwiers L.-H."/>
            <person name="Turgeon B."/>
            <person name="Goodwin S."/>
            <person name="Spatafora J."/>
            <person name="Crous P."/>
            <person name="Grigoriev I."/>
        </authorList>
    </citation>
    <scope>NUCLEOTIDE SEQUENCE</scope>
    <source>
        <strain evidence="2">CBS 121410</strain>
    </source>
</reference>
<feature type="compositionally biased region" description="Basic residues" evidence="1">
    <location>
        <begin position="266"/>
        <end position="282"/>
    </location>
</feature>
<feature type="compositionally biased region" description="Acidic residues" evidence="1">
    <location>
        <begin position="96"/>
        <end position="105"/>
    </location>
</feature>
<dbReference type="EMBL" id="ML978714">
    <property type="protein sequence ID" value="KAF2089673.1"/>
    <property type="molecule type" value="Genomic_DNA"/>
</dbReference>
<evidence type="ECO:0000256" key="1">
    <source>
        <dbReference type="SAM" id="MobiDB-lite"/>
    </source>
</evidence>
<feature type="compositionally biased region" description="Polar residues" evidence="1">
    <location>
        <begin position="188"/>
        <end position="207"/>
    </location>
</feature>